<dbReference type="Proteomes" id="UP000314294">
    <property type="component" value="Unassembled WGS sequence"/>
</dbReference>
<name>A0A4Z2EAQ5_9TELE</name>
<proteinExistence type="predicted"/>
<organism evidence="1 2">
    <name type="scientific">Liparis tanakae</name>
    <name type="common">Tanaka's snailfish</name>
    <dbReference type="NCBI Taxonomy" id="230148"/>
    <lineage>
        <taxon>Eukaryota</taxon>
        <taxon>Metazoa</taxon>
        <taxon>Chordata</taxon>
        <taxon>Craniata</taxon>
        <taxon>Vertebrata</taxon>
        <taxon>Euteleostomi</taxon>
        <taxon>Actinopterygii</taxon>
        <taxon>Neopterygii</taxon>
        <taxon>Teleostei</taxon>
        <taxon>Neoteleostei</taxon>
        <taxon>Acanthomorphata</taxon>
        <taxon>Eupercaria</taxon>
        <taxon>Perciformes</taxon>
        <taxon>Cottioidei</taxon>
        <taxon>Cottales</taxon>
        <taxon>Liparidae</taxon>
        <taxon>Liparis</taxon>
    </lineage>
</organism>
<dbReference type="EMBL" id="SRLO01011394">
    <property type="protein sequence ID" value="TNN25898.1"/>
    <property type="molecule type" value="Genomic_DNA"/>
</dbReference>
<comment type="caution">
    <text evidence="1">The sequence shown here is derived from an EMBL/GenBank/DDBJ whole genome shotgun (WGS) entry which is preliminary data.</text>
</comment>
<dbReference type="AlphaFoldDB" id="A0A4Z2EAQ5"/>
<sequence length="127" mass="13841">MTNGQRLLTLDSPLGLGDMSWFKWSEGLGSSSSVLSRLDPDGLIESLITQATLTLEETLTQKATSPSLKASWHQNLNSKDSLRLDHDIPARDSCLLSVLVSCWSKVLCLETQRPPGGPPVQPNRLGK</sequence>
<evidence type="ECO:0000313" key="2">
    <source>
        <dbReference type="Proteomes" id="UP000314294"/>
    </source>
</evidence>
<evidence type="ECO:0000313" key="1">
    <source>
        <dbReference type="EMBL" id="TNN25898.1"/>
    </source>
</evidence>
<accession>A0A4Z2EAQ5</accession>
<protein>
    <submittedName>
        <fullName evidence="1">Uncharacterized protein</fullName>
    </submittedName>
</protein>
<reference evidence="1 2" key="1">
    <citation type="submission" date="2019-03" db="EMBL/GenBank/DDBJ databases">
        <title>First draft genome of Liparis tanakae, snailfish: a comprehensive survey of snailfish specific genes.</title>
        <authorList>
            <person name="Kim W."/>
            <person name="Song I."/>
            <person name="Jeong J.-H."/>
            <person name="Kim D."/>
            <person name="Kim S."/>
            <person name="Ryu S."/>
            <person name="Song J.Y."/>
            <person name="Lee S.K."/>
        </authorList>
    </citation>
    <scope>NUCLEOTIDE SEQUENCE [LARGE SCALE GENOMIC DNA]</scope>
    <source>
        <tissue evidence="1">Muscle</tissue>
    </source>
</reference>
<gene>
    <name evidence="1" type="ORF">EYF80_063966</name>
</gene>
<keyword evidence="2" id="KW-1185">Reference proteome</keyword>